<dbReference type="EMBL" id="BNBA01000019">
    <property type="protein sequence ID" value="GHH55763.1"/>
    <property type="molecule type" value="Genomic_DNA"/>
</dbReference>
<keyword evidence="4 6" id="KW-1133">Transmembrane helix</keyword>
<keyword evidence="5 6" id="KW-0472">Membrane</keyword>
<evidence type="ECO:0000256" key="5">
    <source>
        <dbReference type="ARBA" id="ARBA00023136"/>
    </source>
</evidence>
<protein>
    <recommendedName>
        <fullName evidence="6">SURF1-like protein</fullName>
    </recommendedName>
</protein>
<proteinExistence type="inferred from homology"/>
<dbReference type="RefSeq" id="WP_434029475.1">
    <property type="nucleotide sequence ID" value="NZ_BNBA01000019.1"/>
</dbReference>
<dbReference type="InterPro" id="IPR002994">
    <property type="entry name" value="Surf1/Shy1"/>
</dbReference>
<dbReference type="Pfam" id="PF02104">
    <property type="entry name" value="SURF1"/>
    <property type="match status" value="1"/>
</dbReference>
<comment type="caution">
    <text evidence="7">The sequence shown here is derived from an EMBL/GenBank/DDBJ whole genome shotgun (WGS) entry which is preliminary data.</text>
</comment>
<organism evidence="7 8">
    <name type="scientific">Xanthomonas boreopolis</name>
    <dbReference type="NCBI Taxonomy" id="86183"/>
    <lineage>
        <taxon>Bacteria</taxon>
        <taxon>Pseudomonadati</taxon>
        <taxon>Pseudomonadota</taxon>
        <taxon>Gammaproteobacteria</taxon>
        <taxon>Lysobacterales</taxon>
        <taxon>Lysobacteraceae</taxon>
        <taxon>Xanthomonas</taxon>
    </lineage>
</organism>
<dbReference type="PROSITE" id="PS50895">
    <property type="entry name" value="SURF1"/>
    <property type="match status" value="1"/>
</dbReference>
<evidence type="ECO:0000256" key="1">
    <source>
        <dbReference type="ARBA" id="ARBA00004370"/>
    </source>
</evidence>
<reference evidence="7" key="1">
    <citation type="journal article" date="2014" name="Int. J. Syst. Evol. Microbiol.">
        <title>Complete genome sequence of Corynebacterium casei LMG S-19264T (=DSM 44701T), isolated from a smear-ripened cheese.</title>
        <authorList>
            <consortium name="US DOE Joint Genome Institute (JGI-PGF)"/>
            <person name="Walter F."/>
            <person name="Albersmeier A."/>
            <person name="Kalinowski J."/>
            <person name="Ruckert C."/>
        </authorList>
    </citation>
    <scope>NUCLEOTIDE SEQUENCE</scope>
    <source>
        <strain evidence="7">JCM 13306</strain>
    </source>
</reference>
<dbReference type="CDD" id="cd06662">
    <property type="entry name" value="SURF1"/>
    <property type="match status" value="1"/>
</dbReference>
<name>A0A919KI82_9XANT</name>
<evidence type="ECO:0000313" key="8">
    <source>
        <dbReference type="Proteomes" id="UP000623958"/>
    </source>
</evidence>
<dbReference type="PANTHER" id="PTHR23427">
    <property type="entry name" value="SURFEIT LOCUS PROTEIN"/>
    <property type="match status" value="1"/>
</dbReference>
<evidence type="ECO:0000313" key="7">
    <source>
        <dbReference type="EMBL" id="GHH55763.1"/>
    </source>
</evidence>
<keyword evidence="3 6" id="KW-0812">Transmembrane</keyword>
<evidence type="ECO:0000256" key="6">
    <source>
        <dbReference type="RuleBase" id="RU363076"/>
    </source>
</evidence>
<dbReference type="InterPro" id="IPR045214">
    <property type="entry name" value="Surf1/Surf4"/>
</dbReference>
<comment type="caution">
    <text evidence="6">Lacks conserved residue(s) required for the propagation of feature annotation.</text>
</comment>
<accession>A0A919KI82</accession>
<dbReference type="Proteomes" id="UP000623958">
    <property type="component" value="Unassembled WGS sequence"/>
</dbReference>
<reference evidence="7" key="2">
    <citation type="submission" date="2020-09" db="EMBL/GenBank/DDBJ databases">
        <authorList>
            <person name="Sun Q."/>
            <person name="Ohkuma M."/>
        </authorList>
    </citation>
    <scope>NUCLEOTIDE SEQUENCE</scope>
    <source>
        <strain evidence="7">JCM 13306</strain>
    </source>
</reference>
<sequence length="245" mass="26413">MMRQHTRMGLWLLALAVAAGFAGLGHWQWQRMQAKQRLLDTAAHVRDRTVALPQALARPPALAWVEGRGRFLPQRILLDNQTRDGRAGVRVYQPFEVQGAPALVLVDLGWLALPPDRRLPSIPPVAGPAELRGLLAPPPSAGLALGPAMAPAGQASTWLATRIDPDAVAQALGGRDISSQVLRLDPALPLGYARDLDLLPNTLPPARHLAYAVQWFGLALAVLVTAGVLEGRRRRQARRAGKSTA</sequence>
<evidence type="ECO:0000256" key="4">
    <source>
        <dbReference type="ARBA" id="ARBA00022989"/>
    </source>
</evidence>
<gene>
    <name evidence="7" type="ORF">GCM10009090_24500</name>
</gene>
<keyword evidence="6" id="KW-1003">Cell membrane</keyword>
<feature type="transmembrane region" description="Helical" evidence="6">
    <location>
        <begin position="209"/>
        <end position="229"/>
    </location>
</feature>
<keyword evidence="8" id="KW-1185">Reference proteome</keyword>
<dbReference type="AlphaFoldDB" id="A0A919KI82"/>
<evidence type="ECO:0000256" key="3">
    <source>
        <dbReference type="ARBA" id="ARBA00022692"/>
    </source>
</evidence>
<evidence type="ECO:0000256" key="2">
    <source>
        <dbReference type="ARBA" id="ARBA00007165"/>
    </source>
</evidence>
<comment type="similarity">
    <text evidence="2 6">Belongs to the SURF1 family.</text>
</comment>
<comment type="subcellular location">
    <subcellularLocation>
        <location evidence="6">Cell membrane</location>
        <topology evidence="6">Multi-pass membrane protein</topology>
    </subcellularLocation>
    <subcellularLocation>
        <location evidence="1">Membrane</location>
    </subcellularLocation>
</comment>
<dbReference type="PANTHER" id="PTHR23427:SF2">
    <property type="entry name" value="SURFEIT LOCUS PROTEIN 1"/>
    <property type="match status" value="1"/>
</dbReference>
<dbReference type="GO" id="GO:0005886">
    <property type="term" value="C:plasma membrane"/>
    <property type="evidence" value="ECO:0007669"/>
    <property type="project" value="UniProtKB-SubCell"/>
</dbReference>